<dbReference type="Pfam" id="PF20330">
    <property type="entry name" value="DUF6625"/>
    <property type="match status" value="1"/>
</dbReference>
<reference evidence="2 3" key="1">
    <citation type="journal article" date="2024" name="Science">
        <title>Giant polyketide synthase enzymes in the biosynthesis of giant marine polyether toxins.</title>
        <authorList>
            <person name="Fallon T.R."/>
            <person name="Shende V.V."/>
            <person name="Wierzbicki I.H."/>
            <person name="Pendleton A.L."/>
            <person name="Watervoot N.F."/>
            <person name="Auber R.P."/>
            <person name="Gonzalez D.J."/>
            <person name="Wisecaver J.H."/>
            <person name="Moore B.S."/>
        </authorList>
    </citation>
    <scope>NUCLEOTIDE SEQUENCE [LARGE SCALE GENOMIC DNA]</scope>
    <source>
        <strain evidence="2 3">12B1</strain>
    </source>
</reference>
<dbReference type="EMBL" id="JBGBPQ010000003">
    <property type="protein sequence ID" value="KAL1526403.1"/>
    <property type="molecule type" value="Genomic_DNA"/>
</dbReference>
<dbReference type="AlphaFoldDB" id="A0AB34JZR3"/>
<evidence type="ECO:0008006" key="4">
    <source>
        <dbReference type="Google" id="ProtNLM"/>
    </source>
</evidence>
<evidence type="ECO:0000313" key="3">
    <source>
        <dbReference type="Proteomes" id="UP001515480"/>
    </source>
</evidence>
<protein>
    <recommendedName>
        <fullName evidence="4">Protein xylosyltransferase</fullName>
    </recommendedName>
</protein>
<keyword evidence="3" id="KW-1185">Reference proteome</keyword>
<keyword evidence="1" id="KW-0732">Signal</keyword>
<gene>
    <name evidence="2" type="ORF">AB1Y20_015116</name>
</gene>
<evidence type="ECO:0000313" key="2">
    <source>
        <dbReference type="EMBL" id="KAL1526403.1"/>
    </source>
</evidence>
<comment type="caution">
    <text evidence="2">The sequence shown here is derived from an EMBL/GenBank/DDBJ whole genome shotgun (WGS) entry which is preliminary data.</text>
</comment>
<organism evidence="2 3">
    <name type="scientific">Prymnesium parvum</name>
    <name type="common">Toxic golden alga</name>
    <dbReference type="NCBI Taxonomy" id="97485"/>
    <lineage>
        <taxon>Eukaryota</taxon>
        <taxon>Haptista</taxon>
        <taxon>Haptophyta</taxon>
        <taxon>Prymnesiophyceae</taxon>
        <taxon>Prymnesiales</taxon>
        <taxon>Prymnesiaceae</taxon>
        <taxon>Prymnesium</taxon>
    </lineage>
</organism>
<accession>A0AB34JZR3</accession>
<feature type="chain" id="PRO_5044306198" description="Protein xylosyltransferase" evidence="1">
    <location>
        <begin position="28"/>
        <end position="316"/>
    </location>
</feature>
<evidence type="ECO:0000256" key="1">
    <source>
        <dbReference type="SAM" id="SignalP"/>
    </source>
</evidence>
<dbReference type="Proteomes" id="UP001515480">
    <property type="component" value="Unassembled WGS sequence"/>
</dbReference>
<name>A0AB34JZR3_PRYPA</name>
<feature type="signal peptide" evidence="1">
    <location>
        <begin position="1"/>
        <end position="27"/>
    </location>
</feature>
<dbReference type="InterPro" id="IPR046733">
    <property type="entry name" value="DUF6625"/>
</dbReference>
<proteinExistence type="predicted"/>
<sequence length="316" mass="35638">MSAARSLRLSVRWCLALAAASQHLALSSVPDRPLTNSSSMQLGRRLGGANFPDCKNGNIERFHKKGSSFFVPTQLGLAASPSTEAFTGEPHPTRDTSRLAVVMVWTKGAHETMHIPSFYSYWAASAAFNSGIADFFMFHQPSVRNMFDVLLPRCPSNVHYIEIPNLVHLYRTKLNLSSPMTTSIIKDLKPVIGLVFQEYLASYTHWAFSDADVVFGDLSRFLTPHVLAFDIVSVISDHFCSRAYKTLFAGQLTVFRNNEWTRHLFRQVPGWATIFVRPKAVFFDERNMPAFVLRTTPERDDCSHSDQVDAENARMR</sequence>